<dbReference type="GO" id="GO:0006260">
    <property type="term" value="P:DNA replication"/>
    <property type="evidence" value="ECO:0007669"/>
    <property type="project" value="InterPro"/>
</dbReference>
<dbReference type="CDD" id="cd01029">
    <property type="entry name" value="TOPRIM_primases"/>
    <property type="match status" value="1"/>
</dbReference>
<proteinExistence type="predicted"/>
<feature type="region of interest" description="Disordered" evidence="1">
    <location>
        <begin position="1"/>
        <end position="37"/>
    </location>
</feature>
<dbReference type="InterPro" id="IPR034154">
    <property type="entry name" value="TOPRIM_DnaG/twinkle"/>
</dbReference>
<dbReference type="InterPro" id="IPR027417">
    <property type="entry name" value="P-loop_NTPase"/>
</dbReference>
<evidence type="ECO:0000313" key="4">
    <source>
        <dbReference type="Proteomes" id="UP000321532"/>
    </source>
</evidence>
<comment type="caution">
    <text evidence="3">The sequence shown here is derived from an EMBL/GenBank/DDBJ whole genome shotgun (WGS) entry which is preliminary data.</text>
</comment>
<gene>
    <name evidence="3" type="ORF">AAE02nite_10320</name>
</gene>
<feature type="domain" description="SF4 helicase" evidence="2">
    <location>
        <begin position="311"/>
        <end position="571"/>
    </location>
</feature>
<dbReference type="Gene3D" id="3.40.50.300">
    <property type="entry name" value="P-loop containing nucleotide triphosphate hydrolases"/>
    <property type="match status" value="1"/>
</dbReference>
<keyword evidence="3" id="KW-0347">Helicase</keyword>
<dbReference type="GO" id="GO:0043139">
    <property type="term" value="F:5'-3' DNA helicase activity"/>
    <property type="evidence" value="ECO:0007669"/>
    <property type="project" value="InterPro"/>
</dbReference>
<dbReference type="SUPFAM" id="SSF56731">
    <property type="entry name" value="DNA primase core"/>
    <property type="match status" value="1"/>
</dbReference>
<name>A0A512AUI0_9BACT</name>
<keyword evidence="3" id="KW-0067">ATP-binding</keyword>
<dbReference type="Proteomes" id="UP000321532">
    <property type="component" value="Unassembled WGS sequence"/>
</dbReference>
<evidence type="ECO:0000313" key="3">
    <source>
        <dbReference type="EMBL" id="GEO03368.1"/>
    </source>
</evidence>
<dbReference type="Pfam" id="PF13155">
    <property type="entry name" value="Toprim_2"/>
    <property type="match status" value="1"/>
</dbReference>
<dbReference type="SUPFAM" id="SSF52540">
    <property type="entry name" value="P-loop containing nucleoside triphosphate hydrolases"/>
    <property type="match status" value="1"/>
</dbReference>
<keyword evidence="3" id="KW-0547">Nucleotide-binding</keyword>
<dbReference type="OrthoDB" id="1038270at2"/>
<dbReference type="PANTHER" id="PTHR12873">
    <property type="entry name" value="T7-LIKE MITOCHONDRIAL DNA HELICASE"/>
    <property type="match status" value="1"/>
</dbReference>
<dbReference type="PROSITE" id="PS51199">
    <property type="entry name" value="SF4_HELICASE"/>
    <property type="match status" value="1"/>
</dbReference>
<sequence>MSSFSSWSEAGIDTKGRTTGSIKVKCPQCPPDRGNPRDTSLSVNLDLKVWNCHYCKFAGVIKNTLYGREKKPKRIYQKPSFIPAAPTETMVRWFKEKRGITLETLARFGISPIEKFTPLTGKKELHVAFPYKKNGEVVNVKSRFECRQQSGEKQKSFTLEKDCELPFYNIDAIQEQSVCVITEGEVDAITVFQEMDLPAISVPTGASKEDQKQKLECLDIDWEKFSEITTFVLATDNDSPGIALRIELARRLGKENCYYVEYPADCKDINEVLVKHGSAAVRQVFANYKPFPIEGIITVADMESEIDNLYENGYPKGESIGFPVFDTLLTFRPGEVTTITGIPGHGKSEFLDEILLKLTQKGWSHGIYSAETPPTIHFVKLAERYVGKKFYHPDAKQKMSLDEAKQAKDCINQHFYFINEQEVETSVDGLLAKAKELVQRKGIKSFVIDPYNCIDHRRPINMSETEYVSLVYSKLVKFALHHDVHVFLVAHPAKQSKDPQTGKYEVPTMYSISGSANFFNKTHNGLCVYRHMDQNLVVVYVQKVKFKFIGKLGFSAFEYDATNGRYSEKVP</sequence>
<protein>
    <submittedName>
        <fullName evidence="3">DNA primase/helicase</fullName>
    </submittedName>
</protein>
<dbReference type="PANTHER" id="PTHR12873:SF0">
    <property type="entry name" value="TWINKLE MTDNA HELICASE"/>
    <property type="match status" value="1"/>
</dbReference>
<keyword evidence="4" id="KW-1185">Reference proteome</keyword>
<reference evidence="3 4" key="1">
    <citation type="submission" date="2019-07" db="EMBL/GenBank/DDBJ databases">
        <title>Whole genome shotgun sequence of Adhaeribacter aerolatus NBRC 106133.</title>
        <authorList>
            <person name="Hosoyama A."/>
            <person name="Uohara A."/>
            <person name="Ohji S."/>
            <person name="Ichikawa N."/>
        </authorList>
    </citation>
    <scope>NUCLEOTIDE SEQUENCE [LARGE SCALE GENOMIC DNA]</scope>
    <source>
        <strain evidence="3 4">NBRC 106133</strain>
    </source>
</reference>
<keyword evidence="3" id="KW-0378">Hydrolase</keyword>
<dbReference type="InterPro" id="IPR007694">
    <property type="entry name" value="DNA_helicase_DnaB-like_C"/>
</dbReference>
<dbReference type="GO" id="GO:0003697">
    <property type="term" value="F:single-stranded DNA binding"/>
    <property type="evidence" value="ECO:0007669"/>
    <property type="project" value="InterPro"/>
</dbReference>
<dbReference type="InterPro" id="IPR027032">
    <property type="entry name" value="Twinkle-like"/>
</dbReference>
<dbReference type="GO" id="GO:0005524">
    <property type="term" value="F:ATP binding"/>
    <property type="evidence" value="ECO:0007669"/>
    <property type="project" value="InterPro"/>
</dbReference>
<dbReference type="AlphaFoldDB" id="A0A512AUI0"/>
<dbReference type="EMBL" id="BJYS01000005">
    <property type="protein sequence ID" value="GEO03368.1"/>
    <property type="molecule type" value="Genomic_DNA"/>
</dbReference>
<evidence type="ECO:0000256" key="1">
    <source>
        <dbReference type="SAM" id="MobiDB-lite"/>
    </source>
</evidence>
<dbReference type="Gene3D" id="3.40.1360.10">
    <property type="match status" value="1"/>
</dbReference>
<dbReference type="RefSeq" id="WP_146895614.1">
    <property type="nucleotide sequence ID" value="NZ_BJYS01000005.1"/>
</dbReference>
<evidence type="ECO:0000259" key="2">
    <source>
        <dbReference type="PROSITE" id="PS51199"/>
    </source>
</evidence>
<accession>A0A512AUI0</accession>
<organism evidence="3 4">
    <name type="scientific">Adhaeribacter aerolatus</name>
    <dbReference type="NCBI Taxonomy" id="670289"/>
    <lineage>
        <taxon>Bacteria</taxon>
        <taxon>Pseudomonadati</taxon>
        <taxon>Bacteroidota</taxon>
        <taxon>Cytophagia</taxon>
        <taxon>Cytophagales</taxon>
        <taxon>Hymenobacteraceae</taxon>
        <taxon>Adhaeribacter</taxon>
    </lineage>
</organism>